<name>A0A024HAH8_PSEKB</name>
<evidence type="ECO:0000313" key="3">
    <source>
        <dbReference type="EMBL" id="CDF81881.1"/>
    </source>
</evidence>
<evidence type="ECO:0000259" key="2">
    <source>
        <dbReference type="Pfam" id="PF18912"/>
    </source>
</evidence>
<dbReference type="GO" id="GO:0016740">
    <property type="term" value="F:transferase activity"/>
    <property type="evidence" value="ECO:0007669"/>
    <property type="project" value="UniProtKB-KW"/>
</dbReference>
<dbReference type="HOGENOM" id="CLU_054549_0_2_6"/>
<dbReference type="SUPFAM" id="SSF53271">
    <property type="entry name" value="PRTase-like"/>
    <property type="match status" value="1"/>
</dbReference>
<dbReference type="InterPro" id="IPR000836">
    <property type="entry name" value="PRTase_dom"/>
</dbReference>
<dbReference type="RefSeq" id="WP_043248763.1">
    <property type="nucleotide sequence ID" value="NZ_HG322950.1"/>
</dbReference>
<reference evidence="3 4" key="1">
    <citation type="submission" date="2013-03" db="EMBL/GenBank/DDBJ databases">
        <authorList>
            <person name="Linke B."/>
        </authorList>
    </citation>
    <scope>NUCLEOTIDE SEQUENCE [LARGE SCALE GENOMIC DNA]</scope>
    <source>
        <strain evidence="3 4">B13</strain>
    </source>
</reference>
<evidence type="ECO:0000256" key="1">
    <source>
        <dbReference type="ARBA" id="ARBA00008007"/>
    </source>
</evidence>
<sequence>MHFSRLIGRLRPRWTFPRPDCLLCGGVAHGSDLPLCAGCEADLPWLSGRCPRCALPLPTQGLDCGGCLRRPPAFAHTEAPWHYGFPLDSLIPAFKHHGDRPMGRLLGSLLARHLQHSYSEGLAVPDLLLPVPCWSARRQRQRGFNQAQLLARWLARDLRLAYADPLRRVLDTPPQQGLDAAARKRNLRHAFTVDNPASLRGRHLALVDDVLTTGTTADTLSALLLRAGARRVDVYCLARTPKPG</sequence>
<evidence type="ECO:0000313" key="4">
    <source>
        <dbReference type="Proteomes" id="UP000025241"/>
    </source>
</evidence>
<feature type="domain" description="Double zinc ribbon" evidence="2">
    <location>
        <begin position="14"/>
        <end position="68"/>
    </location>
</feature>
<comment type="similarity">
    <text evidence="1">Belongs to the ComF/GntX family.</text>
</comment>
<dbReference type="EMBL" id="HG322950">
    <property type="protein sequence ID" value="CDF81881.1"/>
    <property type="molecule type" value="Genomic_DNA"/>
</dbReference>
<dbReference type="PANTHER" id="PTHR47505">
    <property type="entry name" value="DNA UTILIZATION PROTEIN YHGH"/>
    <property type="match status" value="1"/>
</dbReference>
<dbReference type="PATRIC" id="fig|1301098.3.peg.517"/>
<accession>A0A024HAH8</accession>
<dbReference type="CDD" id="cd06223">
    <property type="entry name" value="PRTases_typeI"/>
    <property type="match status" value="1"/>
</dbReference>
<dbReference type="OrthoDB" id="9793412at2"/>
<dbReference type="InterPro" id="IPR044005">
    <property type="entry name" value="DZR_2"/>
</dbReference>
<proteinExistence type="inferred from homology"/>
<keyword evidence="4" id="KW-1185">Reference proteome</keyword>
<dbReference type="InterPro" id="IPR029057">
    <property type="entry name" value="PRTase-like"/>
</dbReference>
<dbReference type="PANTHER" id="PTHR47505:SF1">
    <property type="entry name" value="DNA UTILIZATION PROTEIN YHGH"/>
    <property type="match status" value="1"/>
</dbReference>
<dbReference type="STRING" id="1301098.PKB_0503"/>
<dbReference type="AlphaFoldDB" id="A0A024HAH8"/>
<organism evidence="3 4">
    <name type="scientific">Pseudomonas knackmussii (strain DSM 6978 / CCUG 54928 / LMG 23759 / B13)</name>
    <dbReference type="NCBI Taxonomy" id="1301098"/>
    <lineage>
        <taxon>Bacteria</taxon>
        <taxon>Pseudomonadati</taxon>
        <taxon>Pseudomonadota</taxon>
        <taxon>Gammaproteobacteria</taxon>
        <taxon>Pseudomonadales</taxon>
        <taxon>Pseudomonadaceae</taxon>
        <taxon>Pseudomonas</taxon>
    </lineage>
</organism>
<dbReference type="eggNOG" id="COG1040">
    <property type="taxonomic scope" value="Bacteria"/>
</dbReference>
<gene>
    <name evidence="3" type="ORF">PKB_0503</name>
</gene>
<keyword evidence="3" id="KW-0808">Transferase</keyword>
<reference evidence="3 4" key="2">
    <citation type="submission" date="2014-05" db="EMBL/GenBank/DDBJ databases">
        <title>Genome sequence of the 3-chlorobenzoate degrading bacterium Pseudomonas knackmussii B13 shows multiple evidence for horizontal gene transfer.</title>
        <authorList>
            <person name="Miyazaki R."/>
            <person name="Bertelli C."/>
            <person name="Falquet L."/>
            <person name="Robinson-Rechavi M."/>
            <person name="Gharib W."/>
            <person name="Roy S."/>
            <person name="Van der Meer J.R."/>
        </authorList>
    </citation>
    <scope>NUCLEOTIDE SEQUENCE [LARGE SCALE GENOMIC DNA]</scope>
    <source>
        <strain evidence="3 4">B13</strain>
    </source>
</reference>
<dbReference type="KEGG" id="pkc:PKB_0503"/>
<dbReference type="Gene3D" id="3.40.50.2020">
    <property type="match status" value="1"/>
</dbReference>
<dbReference type="InterPro" id="IPR051910">
    <property type="entry name" value="ComF/GntX_DNA_util-trans"/>
</dbReference>
<protein>
    <submittedName>
        <fullName evidence="3">Phosphoribosyl transferase</fullName>
    </submittedName>
</protein>
<dbReference type="Pfam" id="PF18912">
    <property type="entry name" value="DZR_2"/>
    <property type="match status" value="1"/>
</dbReference>
<dbReference type="Proteomes" id="UP000025241">
    <property type="component" value="Chromosome I"/>
</dbReference>